<keyword evidence="4" id="KW-1185">Reference proteome</keyword>
<dbReference type="GO" id="GO:0005868">
    <property type="term" value="C:cytoplasmic dynein complex"/>
    <property type="evidence" value="ECO:0007669"/>
    <property type="project" value="TreeGrafter"/>
</dbReference>
<reference evidence="3" key="1">
    <citation type="journal article" date="2021" name="Mol. Ecol. Resour.">
        <title>Phylogenomic analyses of the genus Drosophila reveals genomic signals of climate adaptation.</title>
        <authorList>
            <person name="Li F."/>
            <person name="Rane R.V."/>
            <person name="Luria V."/>
            <person name="Xiong Z."/>
            <person name="Chen J."/>
            <person name="Li Z."/>
            <person name="Catullo R.A."/>
            <person name="Griffin P.C."/>
            <person name="Schiffer M."/>
            <person name="Pearce S."/>
            <person name="Lee S.F."/>
            <person name="McElroy K."/>
            <person name="Stocker A."/>
            <person name="Shirriffs J."/>
            <person name="Cockerell F."/>
            <person name="Coppin C."/>
            <person name="Sgro C.M."/>
            <person name="Karger A."/>
            <person name="Cain J.W."/>
            <person name="Weber J.A."/>
            <person name="Santpere G."/>
            <person name="Kirschner M.W."/>
            <person name="Hoffmann A.A."/>
            <person name="Oakeshott J.G."/>
            <person name="Zhang G."/>
        </authorList>
    </citation>
    <scope>NUCLEOTIDE SEQUENCE</scope>
    <source>
        <strain evidence="3">BGI-SZ-2011g</strain>
    </source>
</reference>
<dbReference type="PANTHER" id="PTHR21255:SF69">
    <property type="entry name" value="AT23443P"/>
    <property type="match status" value="1"/>
</dbReference>
<dbReference type="InterPro" id="IPR005334">
    <property type="entry name" value="Tctex-1-like"/>
</dbReference>
<feature type="transmembrane region" description="Helical" evidence="2">
    <location>
        <begin position="116"/>
        <end position="138"/>
    </location>
</feature>
<proteinExistence type="inferred from homology"/>
<evidence type="ECO:0000256" key="2">
    <source>
        <dbReference type="SAM" id="Phobius"/>
    </source>
</evidence>
<comment type="similarity">
    <text evidence="1">Belongs to the dynein light chain Tctex-type family.</text>
</comment>
<feature type="transmembrane region" description="Helical" evidence="2">
    <location>
        <begin position="144"/>
        <end position="166"/>
    </location>
</feature>
<dbReference type="GO" id="GO:0045505">
    <property type="term" value="F:dynein intermediate chain binding"/>
    <property type="evidence" value="ECO:0007669"/>
    <property type="project" value="TreeGrafter"/>
</dbReference>
<dbReference type="PANTHER" id="PTHR21255">
    <property type="entry name" value="T-COMPLEX-ASSOCIATED-TESTIS-EXPRESSED 1/ DYNEIN LIGHT CHAIN"/>
    <property type="match status" value="1"/>
</dbReference>
<dbReference type="AlphaFoldDB" id="A0AAD4K2U1"/>
<dbReference type="CDD" id="cd21451">
    <property type="entry name" value="DLC-like_TCTEX1D"/>
    <property type="match status" value="1"/>
</dbReference>
<gene>
    <name evidence="3" type="ORF">KR093_007223</name>
</gene>
<protein>
    <recommendedName>
        <fullName evidence="5">Tctex1 domain-containing protein 2</fullName>
    </recommendedName>
</protein>
<evidence type="ECO:0000256" key="1">
    <source>
        <dbReference type="ARBA" id="ARBA00005361"/>
    </source>
</evidence>
<dbReference type="InterPro" id="IPR038586">
    <property type="entry name" value="Tctex-1-like_sf"/>
</dbReference>
<dbReference type="Pfam" id="PF03645">
    <property type="entry name" value="Tctex-1"/>
    <property type="match status" value="1"/>
</dbReference>
<accession>A0AAD4K2U1</accession>
<dbReference type="GO" id="GO:0005737">
    <property type="term" value="C:cytoplasm"/>
    <property type="evidence" value="ECO:0007669"/>
    <property type="project" value="TreeGrafter"/>
</dbReference>
<evidence type="ECO:0000313" key="3">
    <source>
        <dbReference type="EMBL" id="KAH8371411.1"/>
    </source>
</evidence>
<keyword evidence="2" id="KW-0812">Transmembrane</keyword>
<dbReference type="GO" id="GO:0007018">
    <property type="term" value="P:microtubule-based movement"/>
    <property type="evidence" value="ECO:0007669"/>
    <property type="project" value="TreeGrafter"/>
</dbReference>
<sequence>MASAARNWSGLVTLCLGQEREKRQVSSQRASLTKANVAAALCAPSKASIRYLPTYRLDPMNPLNKERLEITMKTIMHKNYNEEYLFHPKQSHHMAARVSEEIKSSIKLLNFDRYRYIVLVTVGELMTQGLCSMVNFLWDADKDGYVSYAIKTPKYFAVCTIFYLYFD</sequence>
<dbReference type="Proteomes" id="UP001200034">
    <property type="component" value="Unassembled WGS sequence"/>
</dbReference>
<dbReference type="Gene3D" id="3.30.1140.40">
    <property type="entry name" value="Tctex-1"/>
    <property type="match status" value="1"/>
</dbReference>
<keyword evidence="2" id="KW-0472">Membrane</keyword>
<name>A0AAD4K2U1_9MUSC</name>
<keyword evidence="2" id="KW-1133">Transmembrane helix</keyword>
<evidence type="ECO:0008006" key="5">
    <source>
        <dbReference type="Google" id="ProtNLM"/>
    </source>
</evidence>
<comment type="caution">
    <text evidence="3">The sequence shown here is derived from an EMBL/GenBank/DDBJ whole genome shotgun (WGS) entry which is preliminary data.</text>
</comment>
<organism evidence="3 4">
    <name type="scientific">Drosophila rubida</name>
    <dbReference type="NCBI Taxonomy" id="30044"/>
    <lineage>
        <taxon>Eukaryota</taxon>
        <taxon>Metazoa</taxon>
        <taxon>Ecdysozoa</taxon>
        <taxon>Arthropoda</taxon>
        <taxon>Hexapoda</taxon>
        <taxon>Insecta</taxon>
        <taxon>Pterygota</taxon>
        <taxon>Neoptera</taxon>
        <taxon>Endopterygota</taxon>
        <taxon>Diptera</taxon>
        <taxon>Brachycera</taxon>
        <taxon>Muscomorpha</taxon>
        <taxon>Ephydroidea</taxon>
        <taxon>Drosophilidae</taxon>
        <taxon>Drosophila</taxon>
    </lineage>
</organism>
<dbReference type="EMBL" id="JAJJHW010002585">
    <property type="protein sequence ID" value="KAH8371411.1"/>
    <property type="molecule type" value="Genomic_DNA"/>
</dbReference>
<evidence type="ECO:0000313" key="4">
    <source>
        <dbReference type="Proteomes" id="UP001200034"/>
    </source>
</evidence>